<protein>
    <recommendedName>
        <fullName evidence="2">SH3b domain-containing protein</fullName>
    </recommendedName>
</protein>
<dbReference type="STRING" id="1317124.DW2_18679"/>
<comment type="caution">
    <text evidence="3">The sequence shown here is derived from an EMBL/GenBank/DDBJ whole genome shotgun (WGS) entry which is preliminary data.</text>
</comment>
<feature type="signal peptide" evidence="1">
    <location>
        <begin position="1"/>
        <end position="24"/>
    </location>
</feature>
<accession>A0A085TRF0</accession>
<dbReference type="InterPro" id="IPR003646">
    <property type="entry name" value="SH3-like_bac-type"/>
</dbReference>
<dbReference type="PATRIC" id="fig|1317124.6.peg.3745"/>
<dbReference type="OrthoDB" id="102964at2"/>
<dbReference type="Proteomes" id="UP000028607">
    <property type="component" value="Unassembled WGS sequence"/>
</dbReference>
<reference evidence="3 4" key="2">
    <citation type="journal article" date="2015" name="Antonie Van Leeuwenhoek">
        <title>Thioclava indica sp. nov., isolated from surface seawater of the Indian Ocean.</title>
        <authorList>
            <person name="Liu Y."/>
            <person name="Lai Q."/>
            <person name="Du J."/>
            <person name="Xu H."/>
            <person name="Jiang L."/>
            <person name="Shao Z."/>
        </authorList>
    </citation>
    <scope>NUCLEOTIDE SEQUENCE [LARGE SCALE GENOMIC DNA]</scope>
    <source>
        <strain evidence="3 4">13D2W-2</strain>
    </source>
</reference>
<dbReference type="RefSeq" id="WP_038148901.1">
    <property type="nucleotide sequence ID" value="NZ_AQRC01000026.1"/>
</dbReference>
<gene>
    <name evidence="3" type="ORF">DW2_18679</name>
</gene>
<evidence type="ECO:0000313" key="3">
    <source>
        <dbReference type="EMBL" id="KFE33297.1"/>
    </source>
</evidence>
<dbReference type="eggNOG" id="COG4991">
    <property type="taxonomic scope" value="Bacteria"/>
</dbReference>
<proteinExistence type="predicted"/>
<dbReference type="InterPro" id="IPR009642">
    <property type="entry name" value="DUF1236"/>
</dbReference>
<dbReference type="AlphaFoldDB" id="A0A085TRF0"/>
<sequence>MTRKLGMILAAAASTTLIAGSAMAQTAAPLTATAQGDFTLHSGAAPQSAPVGIVTSGSTVKVDGCWPDYTMCKVTYDGVSGWAPASQLGVVVDGNVTALSSNPQSVTVKQIEVPADTAKKDGQGAAAMAGAAAGGAAGAAVGGPVGAVVGALLGSASIGAAAKPEPSTVTWVEKHPVAPVYLTGEVKTGVVVPDTVALTPVPESKYAYVNVNDRTVLVNPDNRAIVYVMPGS</sequence>
<keyword evidence="4" id="KW-1185">Reference proteome</keyword>
<feature type="chain" id="PRO_5001797562" description="SH3b domain-containing protein" evidence="1">
    <location>
        <begin position="25"/>
        <end position="232"/>
    </location>
</feature>
<evidence type="ECO:0000313" key="4">
    <source>
        <dbReference type="Proteomes" id="UP000028607"/>
    </source>
</evidence>
<organism evidence="3 4">
    <name type="scientific">Thioclava atlantica</name>
    <dbReference type="NCBI Taxonomy" id="1317124"/>
    <lineage>
        <taxon>Bacteria</taxon>
        <taxon>Pseudomonadati</taxon>
        <taxon>Pseudomonadota</taxon>
        <taxon>Alphaproteobacteria</taxon>
        <taxon>Rhodobacterales</taxon>
        <taxon>Paracoccaceae</taxon>
        <taxon>Thioclava</taxon>
    </lineage>
</organism>
<dbReference type="EMBL" id="AQRC01000026">
    <property type="protein sequence ID" value="KFE33297.1"/>
    <property type="molecule type" value="Genomic_DNA"/>
</dbReference>
<keyword evidence="1" id="KW-0732">Signal</keyword>
<dbReference type="Pfam" id="PF06823">
    <property type="entry name" value="DUF1236"/>
    <property type="match status" value="1"/>
</dbReference>
<dbReference type="Pfam" id="PF08239">
    <property type="entry name" value="SH3_3"/>
    <property type="match status" value="1"/>
</dbReference>
<evidence type="ECO:0000256" key="1">
    <source>
        <dbReference type="SAM" id="SignalP"/>
    </source>
</evidence>
<feature type="domain" description="SH3b" evidence="2">
    <location>
        <begin position="40"/>
        <end position="86"/>
    </location>
</feature>
<reference evidence="4" key="1">
    <citation type="submission" date="2013-04" db="EMBL/GenBank/DDBJ databases">
        <title>Thioclava sp. 13D2W-2 Genome Sequencing.</title>
        <authorList>
            <person name="Lai Q."/>
            <person name="Li G."/>
            <person name="Shao Z."/>
        </authorList>
    </citation>
    <scope>NUCLEOTIDE SEQUENCE [LARGE SCALE GENOMIC DNA]</scope>
    <source>
        <strain evidence="4">13D2W-2</strain>
    </source>
</reference>
<evidence type="ECO:0000259" key="2">
    <source>
        <dbReference type="Pfam" id="PF08239"/>
    </source>
</evidence>
<name>A0A085TRF0_9RHOB</name>